<feature type="domain" description="LysM" evidence="9">
    <location>
        <begin position="81"/>
        <end position="124"/>
    </location>
</feature>
<dbReference type="Pfam" id="PF01476">
    <property type="entry name" value="LysM"/>
    <property type="match status" value="4"/>
</dbReference>
<dbReference type="PANTHER" id="PTHR33734">
    <property type="entry name" value="LYSM DOMAIN-CONTAINING GPI-ANCHORED PROTEIN 2"/>
    <property type="match status" value="1"/>
</dbReference>
<keyword evidence="5" id="KW-0378">Hydrolase</keyword>
<evidence type="ECO:0000259" key="10">
    <source>
        <dbReference type="PROSITE" id="PS51935"/>
    </source>
</evidence>
<evidence type="ECO:0000256" key="1">
    <source>
        <dbReference type="ARBA" id="ARBA00007074"/>
    </source>
</evidence>
<evidence type="ECO:0000256" key="6">
    <source>
        <dbReference type="ARBA" id="ARBA00022807"/>
    </source>
</evidence>
<dbReference type="SUPFAM" id="SSF54001">
    <property type="entry name" value="Cysteine proteinases"/>
    <property type="match status" value="1"/>
</dbReference>
<keyword evidence="2" id="KW-0645">Protease</keyword>
<feature type="signal peptide" evidence="8">
    <location>
        <begin position="1"/>
        <end position="25"/>
    </location>
</feature>
<feature type="domain" description="NlpC/P60" evidence="10">
    <location>
        <begin position="258"/>
        <end position="377"/>
    </location>
</feature>
<reference evidence="11 12" key="1">
    <citation type="submission" date="2019-09" db="EMBL/GenBank/DDBJ databases">
        <title>Whole genome sequences of isolates from the Mars Exploration Rovers.</title>
        <authorList>
            <person name="Seuylemezian A."/>
            <person name="Vaishampayan P."/>
        </authorList>
    </citation>
    <scope>NUCLEOTIDE SEQUENCE [LARGE SCALE GENOMIC DNA]</scope>
    <source>
        <strain evidence="11 12">MER_TA_151</strain>
    </source>
</reference>
<dbReference type="InterPro" id="IPR036779">
    <property type="entry name" value="LysM_dom_sf"/>
</dbReference>
<gene>
    <name evidence="11" type="ORF">F4V44_12475</name>
</gene>
<dbReference type="Gene3D" id="3.90.1720.10">
    <property type="entry name" value="endopeptidase domain like (from Nostoc punctiforme)"/>
    <property type="match status" value="1"/>
</dbReference>
<dbReference type="PROSITE" id="PS51782">
    <property type="entry name" value="LYSM"/>
    <property type="match status" value="4"/>
</dbReference>
<proteinExistence type="inferred from homology"/>
<dbReference type="InterPro" id="IPR038765">
    <property type="entry name" value="Papain-like_cys_pep_sf"/>
</dbReference>
<feature type="chain" id="PRO_5023856957" evidence="8">
    <location>
        <begin position="26"/>
        <end position="378"/>
    </location>
</feature>
<dbReference type="Pfam" id="PF00877">
    <property type="entry name" value="NLPC_P60"/>
    <property type="match status" value="1"/>
</dbReference>
<evidence type="ECO:0000256" key="5">
    <source>
        <dbReference type="ARBA" id="ARBA00022801"/>
    </source>
</evidence>
<dbReference type="SMART" id="SM00257">
    <property type="entry name" value="LysM"/>
    <property type="match status" value="4"/>
</dbReference>
<feature type="domain" description="LysM" evidence="9">
    <location>
        <begin position="141"/>
        <end position="184"/>
    </location>
</feature>
<sequence>MKKQLFMAATSVGILVTAYSPQVSADELIYKVQSGDTLWKIASTNNISIQDLLYWNQLTSNTIYVGQELVLIAPPSPTIYGTYIVKSGDTLFLVAKNHNITISELKSINHLTSDMINIGQILNVPKVGAAESTPPAPQETGTYTVVSGDSLSLIAKKYGTTVTSLKTLNALTSDMITVGQVLKVSGTPVEQSPVVEQNGKTYTVKSGDSLSLISKSYGLTLSQLKSYNNLTSDTIYVGQVLKLTSDSTSEPAPAAEKTLHVDAIIEEAKKYMGVPYVWGGNTPSGFDCSGFLNYVYNNQGVSIPRTVETLWNGTTPVSAPQKGDFVFFTTYQPGPSHAGIYMGDNQFIHAGSSTGVTITDINNPYWKARYLGAKKLNM</sequence>
<evidence type="ECO:0000313" key="11">
    <source>
        <dbReference type="EMBL" id="KAA9023945.1"/>
    </source>
</evidence>
<dbReference type="SUPFAM" id="SSF54106">
    <property type="entry name" value="LysM domain"/>
    <property type="match status" value="4"/>
</dbReference>
<dbReference type="Proteomes" id="UP000326671">
    <property type="component" value="Unassembled WGS sequence"/>
</dbReference>
<dbReference type="EMBL" id="VYKL01000018">
    <property type="protein sequence ID" value="KAA9023945.1"/>
    <property type="molecule type" value="Genomic_DNA"/>
</dbReference>
<dbReference type="GO" id="GO:0008932">
    <property type="term" value="F:lytic endotransglycosylase activity"/>
    <property type="evidence" value="ECO:0007669"/>
    <property type="project" value="TreeGrafter"/>
</dbReference>
<evidence type="ECO:0000256" key="4">
    <source>
        <dbReference type="ARBA" id="ARBA00022737"/>
    </source>
</evidence>
<dbReference type="RefSeq" id="WP_150440345.1">
    <property type="nucleotide sequence ID" value="NZ_VYKL01000018.1"/>
</dbReference>
<dbReference type="OrthoDB" id="9813368at2"/>
<evidence type="ECO:0000256" key="2">
    <source>
        <dbReference type="ARBA" id="ARBA00022670"/>
    </source>
</evidence>
<protein>
    <submittedName>
        <fullName evidence="11">LysM peptidoglycan-binding domain-containing protein</fullName>
    </submittedName>
</protein>
<dbReference type="Gene3D" id="3.10.350.10">
    <property type="entry name" value="LysM domain"/>
    <property type="match status" value="4"/>
</dbReference>
<dbReference type="GO" id="GO:0071555">
    <property type="term" value="P:cell wall organization"/>
    <property type="evidence" value="ECO:0007669"/>
    <property type="project" value="UniProtKB-KW"/>
</dbReference>
<keyword evidence="4" id="KW-0677">Repeat</keyword>
<dbReference type="InterPro" id="IPR000064">
    <property type="entry name" value="NLP_P60_dom"/>
</dbReference>
<keyword evidence="12" id="KW-1185">Reference proteome</keyword>
<dbReference type="CDD" id="cd00118">
    <property type="entry name" value="LysM"/>
    <property type="match status" value="4"/>
</dbReference>
<evidence type="ECO:0000259" key="9">
    <source>
        <dbReference type="PROSITE" id="PS51782"/>
    </source>
</evidence>
<keyword evidence="6" id="KW-0788">Thiol protease</keyword>
<feature type="domain" description="LysM" evidence="9">
    <location>
        <begin position="200"/>
        <end position="243"/>
    </location>
</feature>
<dbReference type="AlphaFoldDB" id="A0A5J5HUG6"/>
<keyword evidence="7" id="KW-0961">Cell wall biogenesis/degradation</keyword>
<organism evidence="11 12">
    <name type="scientific">Niallia endozanthoxylica</name>
    <dbReference type="NCBI Taxonomy" id="2036016"/>
    <lineage>
        <taxon>Bacteria</taxon>
        <taxon>Bacillati</taxon>
        <taxon>Bacillota</taxon>
        <taxon>Bacilli</taxon>
        <taxon>Bacillales</taxon>
        <taxon>Bacillaceae</taxon>
        <taxon>Niallia</taxon>
    </lineage>
</organism>
<accession>A0A5J5HUG6</accession>
<feature type="domain" description="LysM" evidence="9">
    <location>
        <begin position="28"/>
        <end position="71"/>
    </location>
</feature>
<evidence type="ECO:0000313" key="12">
    <source>
        <dbReference type="Proteomes" id="UP000326671"/>
    </source>
</evidence>
<dbReference type="PANTHER" id="PTHR33734:SF22">
    <property type="entry name" value="MEMBRANE-BOUND LYTIC MUREIN TRANSGLYCOSYLASE D"/>
    <property type="match status" value="1"/>
</dbReference>
<comment type="similarity">
    <text evidence="1">Belongs to the peptidase C40 family.</text>
</comment>
<evidence type="ECO:0000256" key="7">
    <source>
        <dbReference type="ARBA" id="ARBA00023316"/>
    </source>
</evidence>
<comment type="caution">
    <text evidence="11">The sequence shown here is derived from an EMBL/GenBank/DDBJ whole genome shotgun (WGS) entry which is preliminary data.</text>
</comment>
<evidence type="ECO:0000256" key="3">
    <source>
        <dbReference type="ARBA" id="ARBA00022729"/>
    </source>
</evidence>
<dbReference type="PROSITE" id="PS51935">
    <property type="entry name" value="NLPC_P60"/>
    <property type="match status" value="1"/>
</dbReference>
<dbReference type="GO" id="GO:0006508">
    <property type="term" value="P:proteolysis"/>
    <property type="evidence" value="ECO:0007669"/>
    <property type="project" value="UniProtKB-KW"/>
</dbReference>
<name>A0A5J5HUG6_9BACI</name>
<evidence type="ECO:0000256" key="8">
    <source>
        <dbReference type="SAM" id="SignalP"/>
    </source>
</evidence>
<dbReference type="GO" id="GO:0008234">
    <property type="term" value="F:cysteine-type peptidase activity"/>
    <property type="evidence" value="ECO:0007669"/>
    <property type="project" value="UniProtKB-KW"/>
</dbReference>
<keyword evidence="3 8" id="KW-0732">Signal</keyword>
<dbReference type="InterPro" id="IPR018392">
    <property type="entry name" value="LysM"/>
</dbReference>